<dbReference type="InterPro" id="IPR007568">
    <property type="entry name" value="RTA1"/>
</dbReference>
<evidence type="ECO:0000256" key="1">
    <source>
        <dbReference type="ARBA" id="ARBA00004141"/>
    </source>
</evidence>
<dbReference type="Proteomes" id="UP001153461">
    <property type="component" value="Unassembled WGS sequence"/>
</dbReference>
<dbReference type="Pfam" id="PF04479">
    <property type="entry name" value="RTA1"/>
    <property type="match status" value="1"/>
</dbReference>
<dbReference type="AlphaFoldDB" id="A0A9W4HBM3"/>
<name>A0A9W4HBM3_PENNA</name>
<keyword evidence="2 5" id="KW-0812">Transmembrane</keyword>
<evidence type="ECO:0000256" key="3">
    <source>
        <dbReference type="ARBA" id="ARBA00022989"/>
    </source>
</evidence>
<feature type="transmembrane region" description="Helical" evidence="5">
    <location>
        <begin position="183"/>
        <end position="205"/>
    </location>
</feature>
<evidence type="ECO:0008006" key="8">
    <source>
        <dbReference type="Google" id="ProtNLM"/>
    </source>
</evidence>
<gene>
    <name evidence="6" type="ORF">PNAL_LOCUS705</name>
</gene>
<dbReference type="OrthoDB" id="5376138at2759"/>
<protein>
    <recommendedName>
        <fullName evidence="8">RTA1 domain protein</fullName>
    </recommendedName>
</protein>
<keyword evidence="4 5" id="KW-0472">Membrane</keyword>
<dbReference type="PANTHER" id="PTHR31465">
    <property type="entry name" value="PROTEIN RTA1-RELATED"/>
    <property type="match status" value="1"/>
</dbReference>
<reference evidence="6" key="1">
    <citation type="submission" date="2021-07" db="EMBL/GenBank/DDBJ databases">
        <authorList>
            <person name="Branca A.L. A."/>
        </authorList>
    </citation>
    <scope>NUCLEOTIDE SEQUENCE</scope>
</reference>
<comment type="caution">
    <text evidence="6">The sequence shown here is derived from an EMBL/GenBank/DDBJ whole genome shotgun (WGS) entry which is preliminary data.</text>
</comment>
<comment type="subcellular location">
    <subcellularLocation>
        <location evidence="1">Membrane</location>
        <topology evidence="1">Multi-pass membrane protein</topology>
    </subcellularLocation>
</comment>
<feature type="transmembrane region" description="Helical" evidence="5">
    <location>
        <begin position="141"/>
        <end position="163"/>
    </location>
</feature>
<evidence type="ECO:0000313" key="6">
    <source>
        <dbReference type="EMBL" id="CAG7958733.1"/>
    </source>
</evidence>
<proteinExistence type="predicted"/>
<keyword evidence="3 5" id="KW-1133">Transmembrane helix</keyword>
<organism evidence="6 7">
    <name type="scientific">Penicillium nalgiovense</name>
    <dbReference type="NCBI Taxonomy" id="60175"/>
    <lineage>
        <taxon>Eukaryota</taxon>
        <taxon>Fungi</taxon>
        <taxon>Dikarya</taxon>
        <taxon>Ascomycota</taxon>
        <taxon>Pezizomycotina</taxon>
        <taxon>Eurotiomycetes</taxon>
        <taxon>Eurotiomycetidae</taxon>
        <taxon>Eurotiales</taxon>
        <taxon>Aspergillaceae</taxon>
        <taxon>Penicillium</taxon>
    </lineage>
</organism>
<feature type="transmembrane region" description="Helical" evidence="5">
    <location>
        <begin position="100"/>
        <end position="120"/>
    </location>
</feature>
<evidence type="ECO:0000256" key="4">
    <source>
        <dbReference type="ARBA" id="ARBA00023136"/>
    </source>
</evidence>
<dbReference type="GO" id="GO:0016020">
    <property type="term" value="C:membrane"/>
    <property type="evidence" value="ECO:0007669"/>
    <property type="project" value="UniProtKB-SubCell"/>
</dbReference>
<accession>A0A9W4HBM3</accession>
<dbReference type="PANTHER" id="PTHR31465:SF35">
    <property type="entry name" value="RTA1 DOMAIN PROTEIN-RELATED"/>
    <property type="match status" value="1"/>
</dbReference>
<feature type="transmembrane region" description="Helical" evidence="5">
    <location>
        <begin position="13"/>
        <end position="32"/>
    </location>
</feature>
<sequence length="312" mass="34650">MSSSHPGWTAYEYYPSMGAAVVFVICFAIVTLMHTYHLFRTRTWFFIPLVIGGYCKYHLIPISKQTPEFSSADALPVELVGYIGRAMSSKESPDWTIGPYVMQSTLLLVAPALFAASIYMELGRIILMVKGEQFALIRVRWMTKIFVAGDVLSFLMQASGAGIMVKGTSSTDPSSSVSTGQNVIIGGLIVQIVFFGFFLISGLIFQRRMSSHSGARAVADEYPWRKHMWALYSSSILILIRSIVRVVEYVQGAHGYLMQHEVFIYVFDALLMFAMMVIFVIIHPSEVNYLLGRGRVVTAMGGLKVMEGSSAV</sequence>
<feature type="transmembrane region" description="Helical" evidence="5">
    <location>
        <begin position="44"/>
        <end position="60"/>
    </location>
</feature>
<evidence type="ECO:0000256" key="5">
    <source>
        <dbReference type="SAM" id="Phobius"/>
    </source>
</evidence>
<dbReference type="EMBL" id="CAJVNV010000018">
    <property type="protein sequence ID" value="CAG7958733.1"/>
    <property type="molecule type" value="Genomic_DNA"/>
</dbReference>
<feature type="transmembrane region" description="Helical" evidence="5">
    <location>
        <begin position="262"/>
        <end position="282"/>
    </location>
</feature>
<evidence type="ECO:0000256" key="2">
    <source>
        <dbReference type="ARBA" id="ARBA00022692"/>
    </source>
</evidence>
<evidence type="ECO:0000313" key="7">
    <source>
        <dbReference type="Proteomes" id="UP001153461"/>
    </source>
</evidence>